<name>A0ABT1PTE2_9ACTN</name>
<accession>A0ABT1PTE2</accession>
<dbReference type="EMBL" id="JANFNG010000005">
    <property type="protein sequence ID" value="MCQ4080944.1"/>
    <property type="molecule type" value="Genomic_DNA"/>
</dbReference>
<evidence type="ECO:0000256" key="2">
    <source>
        <dbReference type="ARBA" id="ARBA00023008"/>
    </source>
</evidence>
<evidence type="ECO:0000313" key="4">
    <source>
        <dbReference type="Proteomes" id="UP001057702"/>
    </source>
</evidence>
<evidence type="ECO:0000313" key="3">
    <source>
        <dbReference type="EMBL" id="MCQ4080944.1"/>
    </source>
</evidence>
<comment type="similarity">
    <text evidence="1">Belongs to the CsoR family.</text>
</comment>
<dbReference type="PANTHER" id="PTHR33677">
    <property type="entry name" value="TRANSCRIPTIONAL REPRESSOR FRMR-RELATED"/>
    <property type="match status" value="1"/>
</dbReference>
<gene>
    <name evidence="3" type="ORF">NGB36_10110</name>
</gene>
<dbReference type="InterPro" id="IPR038390">
    <property type="entry name" value="Metal_Tscrpt_repr_sf"/>
</dbReference>
<dbReference type="Gene3D" id="1.20.58.1000">
    <property type="entry name" value="Metal-sensitive repressor, helix protomer"/>
    <property type="match status" value="1"/>
</dbReference>
<dbReference type="Proteomes" id="UP001057702">
    <property type="component" value="Unassembled WGS sequence"/>
</dbReference>
<dbReference type="Pfam" id="PF02583">
    <property type="entry name" value="Trns_repr_metal"/>
    <property type="match status" value="1"/>
</dbReference>
<reference evidence="3" key="1">
    <citation type="submission" date="2022-06" db="EMBL/GenBank/DDBJ databases">
        <title>Draft genome sequence of Streptomyces sp. RB6PN25 isolated from peat swamp forest in Thailand.</title>
        <authorList>
            <person name="Duangmal K."/>
            <person name="Klaysubun C."/>
        </authorList>
    </citation>
    <scope>NUCLEOTIDE SEQUENCE</scope>
    <source>
        <strain evidence="3">RB6PN25</strain>
    </source>
</reference>
<proteinExistence type="inferred from homology"/>
<keyword evidence="2" id="KW-0186">Copper</keyword>
<organism evidence="3 4">
    <name type="scientific">Streptomyces humicola</name>
    <dbReference type="NCBI Taxonomy" id="2953240"/>
    <lineage>
        <taxon>Bacteria</taxon>
        <taxon>Bacillati</taxon>
        <taxon>Actinomycetota</taxon>
        <taxon>Actinomycetes</taxon>
        <taxon>Kitasatosporales</taxon>
        <taxon>Streptomycetaceae</taxon>
        <taxon>Streptomyces</taxon>
    </lineage>
</organism>
<sequence length="74" mass="8067">MLESDRYCVDVLQQLAAVEGAIVRARRAVFEAHVRGCVVDAVRQGALEDGVHELLAVVFGDRPPTGRAEDRPIP</sequence>
<dbReference type="InterPro" id="IPR003735">
    <property type="entry name" value="Metal_Tscrpt_repr"/>
</dbReference>
<comment type="caution">
    <text evidence="3">The sequence shown here is derived from an EMBL/GenBank/DDBJ whole genome shotgun (WGS) entry which is preliminary data.</text>
</comment>
<dbReference type="CDD" id="cd10148">
    <property type="entry name" value="CsoR-like_DUF156"/>
    <property type="match status" value="1"/>
</dbReference>
<protein>
    <submittedName>
        <fullName evidence="3">Metal-sensitive transcriptional regulator</fullName>
    </submittedName>
</protein>
<evidence type="ECO:0000256" key="1">
    <source>
        <dbReference type="ARBA" id="ARBA00005428"/>
    </source>
</evidence>
<keyword evidence="4" id="KW-1185">Reference proteome</keyword>